<organism evidence="2 3">
    <name type="scientific">Halopseudomonas xinjiangensis</name>
    <dbReference type="NCBI Taxonomy" id="487184"/>
    <lineage>
        <taxon>Bacteria</taxon>
        <taxon>Pseudomonadati</taxon>
        <taxon>Pseudomonadota</taxon>
        <taxon>Gammaproteobacteria</taxon>
        <taxon>Pseudomonadales</taxon>
        <taxon>Pseudomonadaceae</taxon>
        <taxon>Halopseudomonas</taxon>
    </lineage>
</organism>
<dbReference type="AlphaFoldDB" id="A0A1H1M5V8"/>
<proteinExistence type="predicted"/>
<keyword evidence="3" id="KW-1185">Reference proteome</keyword>
<dbReference type="STRING" id="487184.SAMN05216421_0386"/>
<reference evidence="3" key="1">
    <citation type="submission" date="2016-10" db="EMBL/GenBank/DDBJ databases">
        <authorList>
            <person name="Varghese N."/>
            <person name="Submissions S."/>
        </authorList>
    </citation>
    <scope>NUCLEOTIDE SEQUENCE [LARGE SCALE GENOMIC DNA]</scope>
    <source>
        <strain evidence="3">NRRL B-51270</strain>
    </source>
</reference>
<dbReference type="PANTHER" id="PTHR38602:SF1">
    <property type="entry name" value="INNER MEMBRANE PROTEIN"/>
    <property type="match status" value="1"/>
</dbReference>
<dbReference type="Proteomes" id="UP000243207">
    <property type="component" value="Chromosome I"/>
</dbReference>
<feature type="transmembrane region" description="Helical" evidence="1">
    <location>
        <begin position="44"/>
        <end position="60"/>
    </location>
</feature>
<evidence type="ECO:0000256" key="1">
    <source>
        <dbReference type="SAM" id="Phobius"/>
    </source>
</evidence>
<keyword evidence="1" id="KW-0812">Transmembrane</keyword>
<accession>A0A1H1M5V8</accession>
<evidence type="ECO:0008006" key="4">
    <source>
        <dbReference type="Google" id="ProtNLM"/>
    </source>
</evidence>
<dbReference type="PANTHER" id="PTHR38602">
    <property type="entry name" value="INNER MEMBRANE PROTEIN-RELATED"/>
    <property type="match status" value="1"/>
</dbReference>
<evidence type="ECO:0000313" key="2">
    <source>
        <dbReference type="EMBL" id="SDR82161.1"/>
    </source>
</evidence>
<sequence>MLSSLLVALCLVLVLEGILPFAAPARWKQLLRSVSSVSDRQARLIGLLSMITGTACLYLLR</sequence>
<dbReference type="RefSeq" id="WP_093391565.1">
    <property type="nucleotide sequence ID" value="NZ_LT629736.1"/>
</dbReference>
<gene>
    <name evidence="2" type="ORF">SAMN05216421_0386</name>
</gene>
<keyword evidence="1" id="KW-0472">Membrane</keyword>
<dbReference type="InterPro" id="IPR019201">
    <property type="entry name" value="DUF2065"/>
</dbReference>
<dbReference type="OrthoDB" id="9182237at2"/>
<evidence type="ECO:0000313" key="3">
    <source>
        <dbReference type="Proteomes" id="UP000243207"/>
    </source>
</evidence>
<dbReference type="Pfam" id="PF09838">
    <property type="entry name" value="DUF2065"/>
    <property type="match status" value="1"/>
</dbReference>
<protein>
    <recommendedName>
        <fullName evidence="4">DUF2065 domain-containing protein</fullName>
    </recommendedName>
</protein>
<dbReference type="EMBL" id="LT629736">
    <property type="protein sequence ID" value="SDR82161.1"/>
    <property type="molecule type" value="Genomic_DNA"/>
</dbReference>
<name>A0A1H1M5V8_9GAMM</name>
<keyword evidence="1" id="KW-1133">Transmembrane helix</keyword>